<reference evidence="4 5" key="1">
    <citation type="submission" date="2017-07" db="EMBL/GenBank/DDBJ databases">
        <title>Draft genome sequence of aerobic hyperthermophilic archaea, Pyrobaculum aerophilum YKB31 and YKB32.</title>
        <authorList>
            <person name="Mochizuki T."/>
            <person name="Berliner A.J."/>
            <person name="Yoshida-Takashima Y."/>
            <person name="Takaki Y."/>
            <person name="Nunoura T."/>
            <person name="Takai K."/>
        </authorList>
    </citation>
    <scope>NUCLEOTIDE SEQUENCE [LARGE SCALE GENOMIC DNA]</scope>
    <source>
        <strain evidence="2 5">YKB31</strain>
        <strain evidence="3 4">YKB32</strain>
    </source>
</reference>
<dbReference type="Pfam" id="PF05168">
    <property type="entry name" value="HEPN"/>
    <property type="match status" value="1"/>
</dbReference>
<protein>
    <submittedName>
        <fullName evidence="2">DNA-binding protein</fullName>
    </submittedName>
</protein>
<feature type="domain" description="HEPN" evidence="1">
    <location>
        <begin position="9"/>
        <end position="120"/>
    </location>
</feature>
<evidence type="ECO:0000313" key="5">
    <source>
        <dbReference type="Proteomes" id="UP000257123"/>
    </source>
</evidence>
<keyword evidence="2" id="KW-0238">DNA-binding</keyword>
<dbReference type="GO" id="GO:0003677">
    <property type="term" value="F:DNA binding"/>
    <property type="evidence" value="ECO:0007669"/>
    <property type="project" value="UniProtKB-KW"/>
</dbReference>
<name>A0A371QZ19_9CREN</name>
<dbReference type="EMBL" id="NMUF01000006">
    <property type="protein sequence ID" value="RFA99393.1"/>
    <property type="molecule type" value="Genomic_DNA"/>
</dbReference>
<gene>
    <name evidence="2" type="ORF">CGL51_05990</name>
    <name evidence="3" type="ORF">CGL52_03225</name>
</gene>
<dbReference type="PROSITE" id="PS50910">
    <property type="entry name" value="HEPN"/>
    <property type="match status" value="1"/>
</dbReference>
<dbReference type="Gene3D" id="1.20.120.330">
    <property type="entry name" value="Nucleotidyltransferases domain 2"/>
    <property type="match status" value="1"/>
</dbReference>
<comment type="caution">
    <text evidence="2">The sequence shown here is derived from an EMBL/GenBank/DDBJ whole genome shotgun (WGS) entry which is preliminary data.</text>
</comment>
<organism evidence="2 5">
    <name type="scientific">Pyrobaculum aerophilum</name>
    <dbReference type="NCBI Taxonomy" id="13773"/>
    <lineage>
        <taxon>Archaea</taxon>
        <taxon>Thermoproteota</taxon>
        <taxon>Thermoprotei</taxon>
        <taxon>Thermoproteales</taxon>
        <taxon>Thermoproteaceae</taxon>
        <taxon>Pyrobaculum</taxon>
    </lineage>
</organism>
<dbReference type="SUPFAM" id="SSF81593">
    <property type="entry name" value="Nucleotidyltransferase substrate binding subunit/domain"/>
    <property type="match status" value="1"/>
</dbReference>
<dbReference type="InterPro" id="IPR007842">
    <property type="entry name" value="HEPN_dom"/>
</dbReference>
<evidence type="ECO:0000313" key="2">
    <source>
        <dbReference type="EMBL" id="RFA96078.1"/>
    </source>
</evidence>
<dbReference type="OrthoDB" id="359241at2157"/>
<dbReference type="EMBL" id="NMUE01000015">
    <property type="protein sequence ID" value="RFA96078.1"/>
    <property type="molecule type" value="Genomic_DNA"/>
</dbReference>
<proteinExistence type="predicted"/>
<evidence type="ECO:0000313" key="4">
    <source>
        <dbReference type="Proteomes" id="UP000256877"/>
    </source>
</evidence>
<dbReference type="SMART" id="SM00748">
    <property type="entry name" value="HEPN"/>
    <property type="match status" value="1"/>
</dbReference>
<evidence type="ECO:0000313" key="3">
    <source>
        <dbReference type="EMBL" id="RFA99393.1"/>
    </source>
</evidence>
<sequence>MNKDAGLWLRQAERDLIKAENDLKTGDWDSPAFWSQQCAEKGQKALLLNAGKAYRGHELLELARVIKEEIGVDVSPIEEDLRELTIHYVISRYPNAANAVPYELYDEKKARELVERARRVLEWARRNLR</sequence>
<accession>A0A371QZ19</accession>
<dbReference type="RefSeq" id="WP_116421064.1">
    <property type="nucleotide sequence ID" value="NZ_NMUE01000015.1"/>
</dbReference>
<dbReference type="Proteomes" id="UP000256877">
    <property type="component" value="Unassembled WGS sequence"/>
</dbReference>
<evidence type="ECO:0000259" key="1">
    <source>
        <dbReference type="PROSITE" id="PS50910"/>
    </source>
</evidence>
<dbReference type="AlphaFoldDB" id="A0A371QZ19"/>
<dbReference type="Proteomes" id="UP000257123">
    <property type="component" value="Unassembled WGS sequence"/>
</dbReference>